<dbReference type="Gene3D" id="3.40.50.300">
    <property type="entry name" value="P-loop containing nucleotide triphosphate hydrolases"/>
    <property type="match status" value="1"/>
</dbReference>
<keyword evidence="8" id="KW-0812">Transmembrane</keyword>
<keyword evidence="8" id="KW-1133">Transmembrane helix</keyword>
<evidence type="ECO:0000313" key="10">
    <source>
        <dbReference type="Proteomes" id="UP000289738"/>
    </source>
</evidence>
<evidence type="ECO:0000256" key="2">
    <source>
        <dbReference type="ARBA" id="ARBA00012955"/>
    </source>
</evidence>
<evidence type="ECO:0000256" key="3">
    <source>
        <dbReference type="ARBA" id="ARBA00022679"/>
    </source>
</evidence>
<organism evidence="9 10">
    <name type="scientific">Arachis hypogaea</name>
    <name type="common">Peanut</name>
    <dbReference type="NCBI Taxonomy" id="3818"/>
    <lineage>
        <taxon>Eukaryota</taxon>
        <taxon>Viridiplantae</taxon>
        <taxon>Streptophyta</taxon>
        <taxon>Embryophyta</taxon>
        <taxon>Tracheophyta</taxon>
        <taxon>Spermatophyta</taxon>
        <taxon>Magnoliopsida</taxon>
        <taxon>eudicotyledons</taxon>
        <taxon>Gunneridae</taxon>
        <taxon>Pentapetalae</taxon>
        <taxon>rosids</taxon>
        <taxon>fabids</taxon>
        <taxon>Fabales</taxon>
        <taxon>Fabaceae</taxon>
        <taxon>Papilionoideae</taxon>
        <taxon>50 kb inversion clade</taxon>
        <taxon>dalbergioids sensu lato</taxon>
        <taxon>Dalbergieae</taxon>
        <taxon>Pterocarpus clade</taxon>
        <taxon>Arachis</taxon>
    </lineage>
</organism>
<proteinExistence type="inferred from homology"/>
<keyword evidence="3 7" id="KW-0808">Transferase</keyword>
<feature type="transmembrane region" description="Helical" evidence="8">
    <location>
        <begin position="12"/>
        <end position="30"/>
    </location>
</feature>
<feature type="transmembrane region" description="Helical" evidence="8">
    <location>
        <begin position="36"/>
        <end position="62"/>
    </location>
</feature>
<name>A0A444Z917_ARAHY</name>
<dbReference type="AlphaFoldDB" id="A0A444Z917"/>
<keyword evidence="8" id="KW-0472">Membrane</keyword>
<dbReference type="PANTHER" id="PTHR47581:SF2">
    <property type="entry name" value="OS09G0431600 PROTEIN"/>
    <property type="match status" value="1"/>
</dbReference>
<dbReference type="Proteomes" id="UP000289738">
    <property type="component" value="Chromosome B05"/>
</dbReference>
<dbReference type="InterPro" id="IPR027417">
    <property type="entry name" value="P-loop_NTPase"/>
</dbReference>
<dbReference type="InterPro" id="IPR000850">
    <property type="entry name" value="Adenylat/UMP-CMP_kin"/>
</dbReference>
<comment type="caution">
    <text evidence="9">The sequence shown here is derived from an EMBL/GenBank/DDBJ whole genome shotgun (WGS) entry which is preliminary data.</text>
</comment>
<dbReference type="PANTHER" id="PTHR47581">
    <property type="entry name" value="OS09G0431600 PROTEIN"/>
    <property type="match status" value="1"/>
</dbReference>
<dbReference type="STRING" id="3818.A0A444Z917"/>
<protein>
    <recommendedName>
        <fullName evidence="2">adenylate kinase</fullName>
        <ecNumber evidence="2">2.7.4.3</ecNumber>
    </recommendedName>
    <alternativeName>
        <fullName evidence="6">ATP:AMP phosphotransferase</fullName>
    </alternativeName>
</protein>
<evidence type="ECO:0000256" key="6">
    <source>
        <dbReference type="ARBA" id="ARBA00031517"/>
    </source>
</evidence>
<reference evidence="9 10" key="1">
    <citation type="submission" date="2019-01" db="EMBL/GenBank/DDBJ databases">
        <title>Sequencing of cultivated peanut Arachis hypogaea provides insights into genome evolution and oil improvement.</title>
        <authorList>
            <person name="Chen X."/>
        </authorList>
    </citation>
    <scope>NUCLEOTIDE SEQUENCE [LARGE SCALE GENOMIC DNA]</scope>
    <source>
        <strain evidence="10">cv. Fuhuasheng</strain>
        <tissue evidence="9">Leaves</tissue>
    </source>
</reference>
<sequence>MIVYSFGHTFQIHISFYTNFMFFPYTWYYSLSISTGKFYCSCLLIFSWVYLFNSFIFLCLTLDTIMIKNVMKGKIVPSEVTVKLLPKALTANQQIHPFLGIMKARGDDKIETIKKRFKVFLESSPPVISYYGEKGKVRKGNSEKFIHEDLFPDIITYSTLLKAKDLASVLRIVLEMKSCHELNIDRTAYAAIIDALLKCGSVKEILKKAGRNAKLRPKPHLYLFMMSFLLLDCGFVNKFQDNHTMVLLINTYYYLRINVIRDEELNENLFQDPFSCPRIHANCKVLLRTHHQCVGLELMNMKKELIY</sequence>
<evidence type="ECO:0000256" key="5">
    <source>
        <dbReference type="ARBA" id="ARBA00022777"/>
    </source>
</evidence>
<accession>A0A444Z917</accession>
<evidence type="ECO:0000313" key="9">
    <source>
        <dbReference type="EMBL" id="RYR10669.1"/>
    </source>
</evidence>
<keyword evidence="5 7" id="KW-0418">Kinase</keyword>
<dbReference type="InterPro" id="IPR044781">
    <property type="entry name" value="At5g10690-like"/>
</dbReference>
<evidence type="ECO:0000256" key="8">
    <source>
        <dbReference type="SAM" id="Phobius"/>
    </source>
</evidence>
<dbReference type="PRINTS" id="PR00094">
    <property type="entry name" value="ADENYLTKNASE"/>
</dbReference>
<keyword evidence="4" id="KW-0547">Nucleotide-binding</keyword>
<comment type="similarity">
    <text evidence="1 7">Belongs to the adenylate kinase family.</text>
</comment>
<dbReference type="EMBL" id="SDMP01000015">
    <property type="protein sequence ID" value="RYR10669.1"/>
    <property type="molecule type" value="Genomic_DNA"/>
</dbReference>
<dbReference type="EC" id="2.7.4.3" evidence="2"/>
<gene>
    <name evidence="9" type="ORF">Ahy_B05g079147</name>
</gene>
<evidence type="ECO:0000256" key="1">
    <source>
        <dbReference type="ARBA" id="ARBA00007220"/>
    </source>
</evidence>
<evidence type="ECO:0000256" key="4">
    <source>
        <dbReference type="ARBA" id="ARBA00022741"/>
    </source>
</evidence>
<dbReference type="GO" id="GO:0004017">
    <property type="term" value="F:AMP kinase activity"/>
    <property type="evidence" value="ECO:0007669"/>
    <property type="project" value="UniProtKB-EC"/>
</dbReference>
<keyword evidence="10" id="KW-1185">Reference proteome</keyword>
<dbReference type="GO" id="GO:0005524">
    <property type="term" value="F:ATP binding"/>
    <property type="evidence" value="ECO:0007669"/>
    <property type="project" value="InterPro"/>
</dbReference>
<evidence type="ECO:0000256" key="7">
    <source>
        <dbReference type="RuleBase" id="RU003330"/>
    </source>
</evidence>